<reference evidence="4 5" key="1">
    <citation type="submission" date="2020-04" db="EMBL/GenBank/DDBJ databases">
        <authorList>
            <person name="Doyle D.A."/>
        </authorList>
    </citation>
    <scope>NUCLEOTIDE SEQUENCE [LARGE SCALE GENOMIC DNA]</scope>
    <source>
        <strain evidence="4 5">P21</strain>
    </source>
</reference>
<dbReference type="RefSeq" id="WP_169295751.1">
    <property type="nucleotide sequence ID" value="NZ_JABBNI010000001.1"/>
</dbReference>
<evidence type="ECO:0000259" key="3">
    <source>
        <dbReference type="Pfam" id="PF02397"/>
    </source>
</evidence>
<gene>
    <name evidence="4" type="ORF">HBE96_00150</name>
</gene>
<comment type="similarity">
    <text evidence="1">Belongs to the bacterial sugar transferase family.</text>
</comment>
<dbReference type="InterPro" id="IPR003362">
    <property type="entry name" value="Bact_transf"/>
</dbReference>
<keyword evidence="2" id="KW-0812">Transmembrane</keyword>
<keyword evidence="2" id="KW-0472">Membrane</keyword>
<dbReference type="EMBL" id="JABBNI010000001">
    <property type="protein sequence ID" value="NMM61137.1"/>
    <property type="molecule type" value="Genomic_DNA"/>
</dbReference>
<feature type="transmembrane region" description="Helical" evidence="2">
    <location>
        <begin position="29"/>
        <end position="50"/>
    </location>
</feature>
<sequence>MQIESIKIDLEKDIKSKKLHFLLKRLSDIILSAVGILILSPVFIILAIWIKVDSKGPAIFKQVRVGKDGKDFTIYKFRTMVVNAEKKRELNIDPGNLENFVFQSKTDNRITKSGAFLRKTSLDEIPQLFNVFIGNMSLVGPRPEIPDVVKLYPEEYRQRLLVPQGITGLAQISGRGEIELGKTIFYDLTYIKRFSVYTDIKILFGTVFSVFKKEGAF</sequence>
<dbReference type="GO" id="GO:0016780">
    <property type="term" value="F:phosphotransferase activity, for other substituted phosphate groups"/>
    <property type="evidence" value="ECO:0007669"/>
    <property type="project" value="TreeGrafter"/>
</dbReference>
<feature type="domain" description="Bacterial sugar transferase" evidence="3">
    <location>
        <begin position="24"/>
        <end position="212"/>
    </location>
</feature>
<keyword evidence="5" id="KW-1185">Reference proteome</keyword>
<proteinExistence type="inferred from homology"/>
<evidence type="ECO:0000313" key="4">
    <source>
        <dbReference type="EMBL" id="NMM61137.1"/>
    </source>
</evidence>
<protein>
    <submittedName>
        <fullName evidence="4">Sugar transferase</fullName>
    </submittedName>
</protein>
<evidence type="ECO:0000313" key="5">
    <source>
        <dbReference type="Proteomes" id="UP000537131"/>
    </source>
</evidence>
<organism evidence="4 5">
    <name type="scientific">Clostridium muellerianum</name>
    <dbReference type="NCBI Taxonomy" id="2716538"/>
    <lineage>
        <taxon>Bacteria</taxon>
        <taxon>Bacillati</taxon>
        <taxon>Bacillota</taxon>
        <taxon>Clostridia</taxon>
        <taxon>Eubacteriales</taxon>
        <taxon>Clostridiaceae</taxon>
        <taxon>Clostridium</taxon>
    </lineage>
</organism>
<reference evidence="4 5" key="2">
    <citation type="submission" date="2020-06" db="EMBL/GenBank/DDBJ databases">
        <title>Complete Genome Sequence of Clostridium muelleri sp. nov. P21T, an Acid-Alcohol Producing Acetogen Isolated from Old Hay.</title>
        <authorList>
            <person name="Duncan K.E."/>
            <person name="Tanner R.S."/>
        </authorList>
    </citation>
    <scope>NUCLEOTIDE SEQUENCE [LARGE SCALE GENOMIC DNA]</scope>
    <source>
        <strain evidence="4 5">P21</strain>
    </source>
</reference>
<evidence type="ECO:0000256" key="1">
    <source>
        <dbReference type="ARBA" id="ARBA00006464"/>
    </source>
</evidence>
<comment type="caution">
    <text evidence="4">The sequence shown here is derived from an EMBL/GenBank/DDBJ whole genome shotgun (WGS) entry which is preliminary data.</text>
</comment>
<accession>A0A7Y0EDI9</accession>
<name>A0A7Y0EDI9_9CLOT</name>
<dbReference type="PANTHER" id="PTHR30576">
    <property type="entry name" value="COLANIC BIOSYNTHESIS UDP-GLUCOSE LIPID CARRIER TRANSFERASE"/>
    <property type="match status" value="1"/>
</dbReference>
<dbReference type="PANTHER" id="PTHR30576:SF0">
    <property type="entry name" value="UNDECAPRENYL-PHOSPHATE N-ACETYLGALACTOSAMINYL 1-PHOSPHATE TRANSFERASE-RELATED"/>
    <property type="match status" value="1"/>
</dbReference>
<keyword evidence="2" id="KW-1133">Transmembrane helix</keyword>
<dbReference type="Pfam" id="PF02397">
    <property type="entry name" value="Bac_transf"/>
    <property type="match status" value="1"/>
</dbReference>
<dbReference type="AlphaFoldDB" id="A0A7Y0EDI9"/>
<evidence type="ECO:0000256" key="2">
    <source>
        <dbReference type="SAM" id="Phobius"/>
    </source>
</evidence>
<dbReference type="Proteomes" id="UP000537131">
    <property type="component" value="Unassembled WGS sequence"/>
</dbReference>
<keyword evidence="4" id="KW-0808">Transferase</keyword>